<feature type="compositionally biased region" description="Polar residues" evidence="1">
    <location>
        <begin position="101"/>
        <end position="112"/>
    </location>
</feature>
<evidence type="ECO:0000313" key="3">
    <source>
        <dbReference type="Proteomes" id="UP000235145"/>
    </source>
</evidence>
<feature type="region of interest" description="Disordered" evidence="1">
    <location>
        <begin position="83"/>
        <end position="114"/>
    </location>
</feature>
<keyword evidence="3" id="KW-1185">Reference proteome</keyword>
<dbReference type="EMBL" id="NBSK02000002">
    <property type="protein sequence ID" value="KAJ0221194.1"/>
    <property type="molecule type" value="Genomic_DNA"/>
</dbReference>
<proteinExistence type="predicted"/>
<reference evidence="2 3" key="1">
    <citation type="journal article" date="2017" name="Nat. Commun.">
        <title>Genome assembly with in vitro proximity ligation data and whole-genome triplication in lettuce.</title>
        <authorList>
            <person name="Reyes-Chin-Wo S."/>
            <person name="Wang Z."/>
            <person name="Yang X."/>
            <person name="Kozik A."/>
            <person name="Arikit S."/>
            <person name="Song C."/>
            <person name="Xia L."/>
            <person name="Froenicke L."/>
            <person name="Lavelle D.O."/>
            <person name="Truco M.J."/>
            <person name="Xia R."/>
            <person name="Zhu S."/>
            <person name="Xu C."/>
            <person name="Xu H."/>
            <person name="Xu X."/>
            <person name="Cox K."/>
            <person name="Korf I."/>
            <person name="Meyers B.C."/>
            <person name="Michelmore R.W."/>
        </authorList>
    </citation>
    <scope>NUCLEOTIDE SEQUENCE [LARGE SCALE GENOMIC DNA]</scope>
    <source>
        <strain evidence="3">cv. Salinas</strain>
        <tissue evidence="2">Seedlings</tissue>
    </source>
</reference>
<name>A0A9R1XTL6_LACSA</name>
<evidence type="ECO:0000256" key="1">
    <source>
        <dbReference type="SAM" id="MobiDB-lite"/>
    </source>
</evidence>
<dbReference type="PANTHER" id="PTHR32166:SF74">
    <property type="entry name" value="OS05G0256350 PROTEIN"/>
    <property type="match status" value="1"/>
</dbReference>
<dbReference type="Proteomes" id="UP000235145">
    <property type="component" value="Unassembled WGS sequence"/>
</dbReference>
<accession>A0A9R1XTL6</accession>
<dbReference type="AlphaFoldDB" id="A0A9R1XTL6"/>
<evidence type="ECO:0000313" key="2">
    <source>
        <dbReference type="EMBL" id="KAJ0221194.1"/>
    </source>
</evidence>
<sequence>MASNDPGWHYGKTVEGKGNQWGGVTRLKHHLADDFSQALKCPRVPIEVKKVFKDAFDKNIKDRKETNKIPHFDDDVVDIDEDEEAPTNSDVFQSKGKRHVSSSGSTTNTLDVMSSPCDKTEKKKGCLVGTYEHKEVHKNLRLDVTQKICCSMYDTGIAFNVVKYDSLGPHLKWLLYMVAILMDSASNKVLAGRLVEEKYPHIYWTLCAAH</sequence>
<evidence type="ECO:0008006" key="4">
    <source>
        <dbReference type="Google" id="ProtNLM"/>
    </source>
</evidence>
<comment type="caution">
    <text evidence="2">The sequence shown here is derived from an EMBL/GenBank/DDBJ whole genome shotgun (WGS) entry which is preliminary data.</text>
</comment>
<organism evidence="2 3">
    <name type="scientific">Lactuca sativa</name>
    <name type="common">Garden lettuce</name>
    <dbReference type="NCBI Taxonomy" id="4236"/>
    <lineage>
        <taxon>Eukaryota</taxon>
        <taxon>Viridiplantae</taxon>
        <taxon>Streptophyta</taxon>
        <taxon>Embryophyta</taxon>
        <taxon>Tracheophyta</taxon>
        <taxon>Spermatophyta</taxon>
        <taxon>Magnoliopsida</taxon>
        <taxon>eudicotyledons</taxon>
        <taxon>Gunneridae</taxon>
        <taxon>Pentapetalae</taxon>
        <taxon>asterids</taxon>
        <taxon>campanulids</taxon>
        <taxon>Asterales</taxon>
        <taxon>Asteraceae</taxon>
        <taxon>Cichorioideae</taxon>
        <taxon>Cichorieae</taxon>
        <taxon>Lactucinae</taxon>
        <taxon>Lactuca</taxon>
    </lineage>
</organism>
<protein>
    <recommendedName>
        <fullName evidence="4">DUF659 domain-containing protein</fullName>
    </recommendedName>
</protein>
<gene>
    <name evidence="2" type="ORF">LSAT_V11C200088390</name>
</gene>
<dbReference type="PANTHER" id="PTHR32166">
    <property type="entry name" value="OSJNBA0013A04.12 PROTEIN"/>
    <property type="match status" value="1"/>
</dbReference>